<evidence type="ECO:0000313" key="3">
    <source>
        <dbReference type="Proteomes" id="UP000015530"/>
    </source>
</evidence>
<evidence type="ECO:0000256" key="1">
    <source>
        <dbReference type="SAM" id="Phobius"/>
    </source>
</evidence>
<protein>
    <submittedName>
        <fullName evidence="2">Uncharacterized protein</fullName>
    </submittedName>
</protein>
<dbReference type="Proteomes" id="UP000015530">
    <property type="component" value="Unassembled WGS sequence"/>
</dbReference>
<gene>
    <name evidence="2" type="ORF">CGLO_17998</name>
</gene>
<keyword evidence="1" id="KW-0812">Transmembrane</keyword>
<reference evidence="3" key="1">
    <citation type="journal article" date="2013" name="Mol. Plant Microbe Interact.">
        <title>Global aspects of pacC regulation of pathogenicity genes in Colletotrichum gloeosporioides as revealed by transcriptome analysis.</title>
        <authorList>
            <person name="Alkan N."/>
            <person name="Meng X."/>
            <person name="Friedlander G."/>
            <person name="Reuveni E."/>
            <person name="Sukno S."/>
            <person name="Sherman A."/>
            <person name="Thon M."/>
            <person name="Fluhr R."/>
            <person name="Prusky D."/>
        </authorList>
    </citation>
    <scope>NUCLEOTIDE SEQUENCE [LARGE SCALE GENOMIC DNA]</scope>
    <source>
        <strain evidence="3">Cg-14</strain>
    </source>
</reference>
<organism evidence="2 3">
    <name type="scientific">Colletotrichum gloeosporioides (strain Cg-14)</name>
    <name type="common">Anthracnose fungus</name>
    <name type="synonym">Glomerella cingulata</name>
    <dbReference type="NCBI Taxonomy" id="1237896"/>
    <lineage>
        <taxon>Eukaryota</taxon>
        <taxon>Fungi</taxon>
        <taxon>Dikarya</taxon>
        <taxon>Ascomycota</taxon>
        <taxon>Pezizomycotina</taxon>
        <taxon>Sordariomycetes</taxon>
        <taxon>Hypocreomycetidae</taxon>
        <taxon>Glomerellales</taxon>
        <taxon>Glomerellaceae</taxon>
        <taxon>Colletotrichum</taxon>
        <taxon>Colletotrichum gloeosporioides species complex</taxon>
    </lineage>
</organism>
<dbReference type="AlphaFoldDB" id="T0JS64"/>
<feature type="transmembrane region" description="Helical" evidence="1">
    <location>
        <begin position="6"/>
        <end position="23"/>
    </location>
</feature>
<keyword evidence="1" id="KW-1133">Transmembrane helix</keyword>
<accession>T0JS64</accession>
<name>T0JS64_COLGC</name>
<dbReference type="HOGENOM" id="CLU_3415208_0_0_1"/>
<keyword evidence="1" id="KW-0472">Membrane</keyword>
<evidence type="ECO:0000313" key="2">
    <source>
        <dbReference type="EMBL" id="EQB43353.1"/>
    </source>
</evidence>
<dbReference type="EMBL" id="AMYD01004320">
    <property type="protein sequence ID" value="EQB43353.1"/>
    <property type="molecule type" value="Genomic_DNA"/>
</dbReference>
<sequence>MTNFGFAVMLGYISVYAYLMLTLKNDH</sequence>
<comment type="caution">
    <text evidence="2">The sequence shown here is derived from an EMBL/GenBank/DDBJ whole genome shotgun (WGS) entry which is preliminary data.</text>
</comment>
<proteinExistence type="predicted"/>